<dbReference type="EMBL" id="CAUJNA010000358">
    <property type="protein sequence ID" value="CAJ1376076.1"/>
    <property type="molecule type" value="Genomic_DNA"/>
</dbReference>
<comment type="caution">
    <text evidence="1">The sequence shown here is derived from an EMBL/GenBank/DDBJ whole genome shotgun (WGS) entry which is preliminary data.</text>
</comment>
<evidence type="ECO:0008006" key="3">
    <source>
        <dbReference type="Google" id="ProtNLM"/>
    </source>
</evidence>
<evidence type="ECO:0000313" key="1">
    <source>
        <dbReference type="EMBL" id="CAJ1376076.1"/>
    </source>
</evidence>
<keyword evidence="2" id="KW-1185">Reference proteome</keyword>
<proteinExistence type="predicted"/>
<dbReference type="AlphaFoldDB" id="A0AA36HVE7"/>
<name>A0AA36HVE7_9DINO</name>
<gene>
    <name evidence="1" type="ORF">EVOR1521_LOCUS5224</name>
</gene>
<sequence length="453" mass="50437">MLSGGLSTAAWCARQTSEELPALLQRCCRDGSHSCFDMADAVGAKCCRQDTDAGFYGFVLPLRSFSLNGTPHDLDSCSELPCLFSLANFQTVSSDPAEAVPELQSLGLLATQWQPYLPLTGTTSPILMDRVRVNEIAAAPIFYHRLFHDYAEVVPQGLWEYAHYMNHRPRFEAALAARTSPRLRGCEQLLAARARATADTAALPWLARRWAERGNKPFDSFVNIGAKDGGEEDPLHALLLDKAAVRFALAVEMNPEFCAAHLLRLPHVELLCAKAQRETMPQILARLPRHEALGRVPWLDVFKVDIDGADCDVAQAFLSAARAKLVVMEVYDGLPPPFRFALHESEKLRWPPRPPWGCSLSYQVRFLEQLGYQLTWFGAGNAIYVHTSVAERLGVLSPLDEVDCYAKSVVMTMWPNGRVLRRWFYEDPLNDTLAEARAAVAARLPGLPFTLEL</sequence>
<accession>A0AA36HVE7</accession>
<dbReference type="Proteomes" id="UP001178507">
    <property type="component" value="Unassembled WGS sequence"/>
</dbReference>
<evidence type="ECO:0000313" key="2">
    <source>
        <dbReference type="Proteomes" id="UP001178507"/>
    </source>
</evidence>
<protein>
    <recommendedName>
        <fullName evidence="3">Methyltransferase FkbM domain-containing protein</fullName>
    </recommendedName>
</protein>
<organism evidence="1 2">
    <name type="scientific">Effrenium voratum</name>
    <dbReference type="NCBI Taxonomy" id="2562239"/>
    <lineage>
        <taxon>Eukaryota</taxon>
        <taxon>Sar</taxon>
        <taxon>Alveolata</taxon>
        <taxon>Dinophyceae</taxon>
        <taxon>Suessiales</taxon>
        <taxon>Symbiodiniaceae</taxon>
        <taxon>Effrenium</taxon>
    </lineage>
</organism>
<reference evidence="1" key="1">
    <citation type="submission" date="2023-08" db="EMBL/GenBank/DDBJ databases">
        <authorList>
            <person name="Chen Y."/>
            <person name="Shah S."/>
            <person name="Dougan E. K."/>
            <person name="Thang M."/>
            <person name="Chan C."/>
        </authorList>
    </citation>
    <scope>NUCLEOTIDE SEQUENCE</scope>
</reference>